<comment type="caution">
    <text evidence="2">The sequence shown here is derived from an EMBL/GenBank/DDBJ whole genome shotgun (WGS) entry which is preliminary data.</text>
</comment>
<protein>
    <submittedName>
        <fullName evidence="2">CRP-like cAMP-binding protein</fullName>
    </submittedName>
</protein>
<accession>A0A2P8HJ89</accession>
<name>A0A2P8HJ89_CHINA</name>
<dbReference type="InterPro" id="IPR000595">
    <property type="entry name" value="cNMP-bd_dom"/>
</dbReference>
<evidence type="ECO:0000259" key="1">
    <source>
        <dbReference type="Pfam" id="PF00027"/>
    </source>
</evidence>
<dbReference type="GO" id="GO:0042391">
    <property type="term" value="P:regulation of membrane potential"/>
    <property type="evidence" value="ECO:0007669"/>
    <property type="project" value="TreeGrafter"/>
</dbReference>
<dbReference type="OrthoDB" id="9152304at2"/>
<keyword evidence="3" id="KW-1185">Reference proteome</keyword>
<dbReference type="InterPro" id="IPR018490">
    <property type="entry name" value="cNMP-bd_dom_sf"/>
</dbReference>
<dbReference type="Proteomes" id="UP000240971">
    <property type="component" value="Unassembled WGS sequence"/>
</dbReference>
<organism evidence="2 3">
    <name type="scientific">Chitinophaga niastensis</name>
    <dbReference type="NCBI Taxonomy" id="536980"/>
    <lineage>
        <taxon>Bacteria</taxon>
        <taxon>Pseudomonadati</taxon>
        <taxon>Bacteroidota</taxon>
        <taxon>Chitinophagia</taxon>
        <taxon>Chitinophagales</taxon>
        <taxon>Chitinophagaceae</taxon>
        <taxon>Chitinophaga</taxon>
    </lineage>
</organism>
<evidence type="ECO:0000313" key="2">
    <source>
        <dbReference type="EMBL" id="PSL46293.1"/>
    </source>
</evidence>
<proteinExistence type="predicted"/>
<evidence type="ECO:0000313" key="3">
    <source>
        <dbReference type="Proteomes" id="UP000240971"/>
    </source>
</evidence>
<gene>
    <name evidence="2" type="ORF">CLV51_103271</name>
</gene>
<dbReference type="InterPro" id="IPR014710">
    <property type="entry name" value="RmlC-like_jellyroll"/>
</dbReference>
<dbReference type="SUPFAM" id="SSF51206">
    <property type="entry name" value="cAMP-binding domain-like"/>
    <property type="match status" value="1"/>
</dbReference>
<dbReference type="RefSeq" id="WP_106529085.1">
    <property type="nucleotide sequence ID" value="NZ_PYAW01000003.1"/>
</dbReference>
<reference evidence="2 3" key="1">
    <citation type="submission" date="2018-03" db="EMBL/GenBank/DDBJ databases">
        <title>Genomic Encyclopedia of Archaeal and Bacterial Type Strains, Phase II (KMG-II): from individual species to whole genera.</title>
        <authorList>
            <person name="Goeker M."/>
        </authorList>
    </citation>
    <scope>NUCLEOTIDE SEQUENCE [LARGE SCALE GENOMIC DNA]</scope>
    <source>
        <strain evidence="2 3">DSM 24859</strain>
    </source>
</reference>
<dbReference type="GO" id="GO:0005249">
    <property type="term" value="F:voltage-gated potassium channel activity"/>
    <property type="evidence" value="ECO:0007669"/>
    <property type="project" value="TreeGrafter"/>
</dbReference>
<dbReference type="AlphaFoldDB" id="A0A2P8HJ89"/>
<dbReference type="GO" id="GO:0005886">
    <property type="term" value="C:plasma membrane"/>
    <property type="evidence" value="ECO:0007669"/>
    <property type="project" value="TreeGrafter"/>
</dbReference>
<dbReference type="EMBL" id="PYAW01000003">
    <property type="protein sequence ID" value="PSL46293.1"/>
    <property type="molecule type" value="Genomic_DNA"/>
</dbReference>
<sequence>MDNQLYLFLKEKTALSDESIAQIAIHFKSIKAKRNQVLEAAGKVCKKMYFIKSGCLRLYEVDKKGNDITGYFALEDSIMTALPSLITQKPSRDFLVALEPCELLVISRDQFFSAVEQFPAFRLMYNQFVEFAFIHSQMRIYSFLGMEGIDKLKWVIEHEPKLLTRVSSKAVASYLGMTNSTLSKLRAKLKMVVI</sequence>
<dbReference type="Pfam" id="PF00027">
    <property type="entry name" value="cNMP_binding"/>
    <property type="match status" value="1"/>
</dbReference>
<feature type="domain" description="Cyclic nucleotide-binding" evidence="1">
    <location>
        <begin position="31"/>
        <end position="117"/>
    </location>
</feature>
<dbReference type="PANTHER" id="PTHR10217:SF435">
    <property type="entry name" value="POTASSIUM VOLTAGE-GATED CHANNEL PROTEIN EAG"/>
    <property type="match status" value="1"/>
</dbReference>
<dbReference type="CDD" id="cd00038">
    <property type="entry name" value="CAP_ED"/>
    <property type="match status" value="1"/>
</dbReference>
<dbReference type="PANTHER" id="PTHR10217">
    <property type="entry name" value="VOLTAGE AND LIGAND GATED POTASSIUM CHANNEL"/>
    <property type="match status" value="1"/>
</dbReference>
<dbReference type="Gene3D" id="2.60.120.10">
    <property type="entry name" value="Jelly Rolls"/>
    <property type="match status" value="1"/>
</dbReference>
<dbReference type="InterPro" id="IPR050818">
    <property type="entry name" value="KCNH_animal-type"/>
</dbReference>